<dbReference type="InterPro" id="IPR006530">
    <property type="entry name" value="YD"/>
</dbReference>
<dbReference type="Proteomes" id="UP001225316">
    <property type="component" value="Unassembled WGS sequence"/>
</dbReference>
<gene>
    <name evidence="2" type="ORF">QEH52_13930</name>
</gene>
<feature type="signal peptide" evidence="1">
    <location>
        <begin position="1"/>
        <end position="25"/>
    </location>
</feature>
<evidence type="ECO:0000313" key="2">
    <source>
        <dbReference type="EMBL" id="MDQ8208620.1"/>
    </source>
</evidence>
<dbReference type="Pfam" id="PF05593">
    <property type="entry name" value="RHS_repeat"/>
    <property type="match status" value="2"/>
</dbReference>
<evidence type="ECO:0000256" key="1">
    <source>
        <dbReference type="SAM" id="SignalP"/>
    </source>
</evidence>
<dbReference type="InterPro" id="IPR031325">
    <property type="entry name" value="RHS_repeat"/>
</dbReference>
<dbReference type="EMBL" id="JARXHW010000035">
    <property type="protein sequence ID" value="MDQ8208620.1"/>
    <property type="molecule type" value="Genomic_DNA"/>
</dbReference>
<comment type="caution">
    <text evidence="2">The sequence shown here is derived from an EMBL/GenBank/DDBJ whole genome shotgun (WGS) entry which is preliminary data.</text>
</comment>
<dbReference type="NCBIfam" id="TIGR01643">
    <property type="entry name" value="YD_repeat_2x"/>
    <property type="match status" value="4"/>
</dbReference>
<protein>
    <submittedName>
        <fullName evidence="2">Uncharacterized protein</fullName>
    </submittedName>
</protein>
<keyword evidence="3" id="KW-1185">Reference proteome</keyword>
<dbReference type="RefSeq" id="WP_308951245.1">
    <property type="nucleotide sequence ID" value="NZ_JARXHW010000035.1"/>
</dbReference>
<reference evidence="2 3" key="1">
    <citation type="submission" date="2023-04" db="EMBL/GenBank/DDBJ databases">
        <title>A novel bacteria isolated from coastal sediment.</title>
        <authorList>
            <person name="Liu X.-J."/>
            <person name="Du Z.-J."/>
        </authorList>
    </citation>
    <scope>NUCLEOTIDE SEQUENCE [LARGE SCALE GENOMIC DNA]</scope>
    <source>
        <strain evidence="2 3">SDUM461003</strain>
    </source>
</reference>
<organism evidence="2 3">
    <name type="scientific">Thalassobacterium maritimum</name>
    <dbReference type="NCBI Taxonomy" id="3041265"/>
    <lineage>
        <taxon>Bacteria</taxon>
        <taxon>Pseudomonadati</taxon>
        <taxon>Verrucomicrobiota</taxon>
        <taxon>Opitutia</taxon>
        <taxon>Puniceicoccales</taxon>
        <taxon>Coraliomargaritaceae</taxon>
        <taxon>Thalassobacterium</taxon>
    </lineage>
</organism>
<keyword evidence="1" id="KW-0732">Signal</keyword>
<accession>A0ABU1AWT9</accession>
<dbReference type="Gene3D" id="2.180.10.10">
    <property type="entry name" value="RHS repeat-associated core"/>
    <property type="match status" value="1"/>
</dbReference>
<evidence type="ECO:0000313" key="3">
    <source>
        <dbReference type="Proteomes" id="UP001225316"/>
    </source>
</evidence>
<proteinExistence type="predicted"/>
<feature type="chain" id="PRO_5045842585" evidence="1">
    <location>
        <begin position="26"/>
        <end position="125"/>
    </location>
</feature>
<sequence length="125" mass="13574">MNLKSKIKIVALGSSFLLAFSVAQAAQMKQAFSYDAAGRLTAVTTDTGVATAALDERYVYDASGNITEKVVHGQTVRMTYDAANQLMSRSDADGTVQFDYDSAGRLVAERQDGKVIAQYEYGFRI</sequence>
<name>A0ABU1AWT9_9BACT</name>